<feature type="compositionally biased region" description="Basic and acidic residues" evidence="1">
    <location>
        <begin position="56"/>
        <end position="65"/>
    </location>
</feature>
<dbReference type="Proteomes" id="UP000235388">
    <property type="component" value="Unassembled WGS sequence"/>
</dbReference>
<proteinExistence type="predicted"/>
<dbReference type="AlphaFoldDB" id="A0A2N5TXY2"/>
<feature type="compositionally biased region" description="Polar residues" evidence="1">
    <location>
        <begin position="1"/>
        <end position="39"/>
    </location>
</feature>
<name>A0A2N5TXY2_9BASI</name>
<reference evidence="2 3" key="1">
    <citation type="submission" date="2017-11" db="EMBL/GenBank/DDBJ databases">
        <title>De novo assembly and phasing of dikaryotic genomes from two isolates of Puccinia coronata f. sp. avenae, the causal agent of oat crown rust.</title>
        <authorList>
            <person name="Miller M.E."/>
            <person name="Zhang Y."/>
            <person name="Omidvar V."/>
            <person name="Sperschneider J."/>
            <person name="Schwessinger B."/>
            <person name="Raley C."/>
            <person name="Palmer J.M."/>
            <person name="Garnica D."/>
            <person name="Upadhyaya N."/>
            <person name="Rathjen J."/>
            <person name="Taylor J.M."/>
            <person name="Park R.F."/>
            <person name="Dodds P.N."/>
            <person name="Hirsch C.D."/>
            <person name="Kianian S.F."/>
            <person name="Figueroa M."/>
        </authorList>
    </citation>
    <scope>NUCLEOTIDE SEQUENCE [LARGE SCALE GENOMIC DNA]</scope>
    <source>
        <strain evidence="2">12NC29</strain>
    </source>
</reference>
<evidence type="ECO:0000313" key="3">
    <source>
        <dbReference type="Proteomes" id="UP000235388"/>
    </source>
</evidence>
<organism evidence="2 3">
    <name type="scientific">Puccinia coronata f. sp. avenae</name>
    <dbReference type="NCBI Taxonomy" id="200324"/>
    <lineage>
        <taxon>Eukaryota</taxon>
        <taxon>Fungi</taxon>
        <taxon>Dikarya</taxon>
        <taxon>Basidiomycota</taxon>
        <taxon>Pucciniomycotina</taxon>
        <taxon>Pucciniomycetes</taxon>
        <taxon>Pucciniales</taxon>
        <taxon>Pucciniaceae</taxon>
        <taxon>Puccinia</taxon>
    </lineage>
</organism>
<dbReference type="EMBL" id="PGCJ01000380">
    <property type="protein sequence ID" value="PLW30365.1"/>
    <property type="molecule type" value="Genomic_DNA"/>
</dbReference>
<evidence type="ECO:0000313" key="2">
    <source>
        <dbReference type="EMBL" id="PLW30365.1"/>
    </source>
</evidence>
<sequence>MARTYLSSNKPPPETSNAQSNRVQSSSVLSNNPQSNTTAPILANPPLKPRQPSADNSKEQLRELPRYLQSKESFPLAPLALSDQSPHPNQQAPSTATRTQPQPAHQLDLTPSHVNQTQIESHRGVVCHTPPALPRLSAFAELESSLPPLMGFEELDQITETNPAYDPHREVTLSAVNSQAASIALASTRSTPVSRPVERQEFLVTRREIPPPPPPRDTESTTPVQNQLVLREMTEVPQQPDHAATILDVFHRQWLLYMNAKEQNNYSLMRLALNQAILSQDALKSLLGTQRMLDIAEGWIAREALALLDQEMLAPTTQKAPARLTNHQEATHNSLALTTNQLEREVHMCSPHNCFHQNQVPQERLLPLSNQVCLPQVYVAIDQRTYLLIPFQLMPPDRDTPIRPATAQQLLVQPMHPHPLLAPVPTRPATGLQATQLAAAPPIPPHTNNQIPPQHSIVQQPHHQVHQYYGQEYYANPPPQQQLEYPQQAPYPLPQGEPQYQDQLHHTGPQYHRPYQRNRENSWRCRYDPMASMMQMGTFFMRAERTMSRMQRLRYRGRSYRGNYGNNQPPPPPGNFQ</sequence>
<accession>A0A2N5TXY2</accession>
<feature type="compositionally biased region" description="Polar residues" evidence="1">
    <location>
        <begin position="82"/>
        <end position="103"/>
    </location>
</feature>
<evidence type="ECO:0000256" key="1">
    <source>
        <dbReference type="SAM" id="MobiDB-lite"/>
    </source>
</evidence>
<protein>
    <submittedName>
        <fullName evidence="2">Uncharacterized protein</fullName>
    </submittedName>
</protein>
<comment type="caution">
    <text evidence="2">The sequence shown here is derived from an EMBL/GenBank/DDBJ whole genome shotgun (WGS) entry which is preliminary data.</text>
</comment>
<keyword evidence="3" id="KW-1185">Reference proteome</keyword>
<feature type="region of interest" description="Disordered" evidence="1">
    <location>
        <begin position="1"/>
        <end position="108"/>
    </location>
</feature>
<gene>
    <name evidence="2" type="ORF">PCANC_24148</name>
</gene>